<evidence type="ECO:0000313" key="3">
    <source>
        <dbReference type="Proteomes" id="UP000245974"/>
    </source>
</evidence>
<dbReference type="Proteomes" id="UP000245974">
    <property type="component" value="Unassembled WGS sequence"/>
</dbReference>
<dbReference type="InParanoid" id="A0A2U3N2V9"/>
<feature type="region of interest" description="Disordered" evidence="1">
    <location>
        <begin position="1"/>
        <end position="32"/>
    </location>
</feature>
<proteinExistence type="predicted"/>
<evidence type="ECO:0000256" key="1">
    <source>
        <dbReference type="SAM" id="MobiDB-lite"/>
    </source>
</evidence>
<gene>
    <name evidence="2" type="ORF">KPC_3189</name>
</gene>
<evidence type="ECO:0000313" key="2">
    <source>
        <dbReference type="EMBL" id="SPL72011.1"/>
    </source>
</evidence>
<feature type="compositionally biased region" description="Polar residues" evidence="1">
    <location>
        <begin position="10"/>
        <end position="25"/>
    </location>
</feature>
<dbReference type="AlphaFoldDB" id="A0A2U3N2V9"/>
<protein>
    <submittedName>
        <fullName evidence="2">Uncharacterized protein</fullName>
    </submittedName>
</protein>
<dbReference type="EMBL" id="OOGT01000203">
    <property type="protein sequence ID" value="SPL72011.1"/>
    <property type="molecule type" value="Genomic_DNA"/>
</dbReference>
<reference evidence="3" key="1">
    <citation type="submission" date="2018-03" db="EMBL/GenBank/DDBJ databases">
        <authorList>
            <person name="Blom J."/>
        </authorList>
    </citation>
    <scope>NUCLEOTIDE SEQUENCE [LARGE SCALE GENOMIC DNA]</scope>
    <source>
        <strain evidence="3">KPC-SM-21</strain>
    </source>
</reference>
<keyword evidence="3" id="KW-1185">Reference proteome</keyword>
<sequence length="229" mass="25075">MLACSKKQSEISSTDITESNNSQISENEKMGTKWGDEINSRVKEVDIKRISNLPIAETQIKYADKKFSGKEINNISIGAGKLNLSIIDDDDHILPIFRDGQNYYLEAKEGQSYQLKYENNTDKTFEIVTSVDGLDVINGSAASRQNSGYVLSPHDTLIIQGFRKSDEAVASFTFGKPQDAYAANTSSGSIDNTGIIGTVVYELIAQNEVDQVKDATTYAPAPNAFPADK</sequence>
<organism evidence="2 3">
    <name type="scientific">Acinetobacter stercoris</name>
    <dbReference type="NCBI Taxonomy" id="2126983"/>
    <lineage>
        <taxon>Bacteria</taxon>
        <taxon>Pseudomonadati</taxon>
        <taxon>Pseudomonadota</taxon>
        <taxon>Gammaproteobacteria</taxon>
        <taxon>Moraxellales</taxon>
        <taxon>Moraxellaceae</taxon>
        <taxon>Acinetobacter</taxon>
    </lineage>
</organism>
<accession>A0A2U3N2V9</accession>
<name>A0A2U3N2V9_9GAMM</name>